<dbReference type="EMBL" id="ANFO01000370">
    <property type="protein sequence ID" value="KGQ10031.1"/>
    <property type="molecule type" value="Genomic_DNA"/>
</dbReference>
<gene>
    <name evidence="2" type="ORF">BBAD15_g4626</name>
</gene>
<sequence>MKFAILSLPSLLVAASTLGGRDVTIMDNDPETVDVKNLPDNAQLDVLELKSSSQRHSITQLICPPGYTKYCPRGGFCCPAATQGCCPSACCYSRDAMCGSDGLCYIRR</sequence>
<evidence type="ECO:0008006" key="4">
    <source>
        <dbReference type="Google" id="ProtNLM"/>
    </source>
</evidence>
<dbReference type="Proteomes" id="UP000030106">
    <property type="component" value="Unassembled WGS sequence"/>
</dbReference>
<keyword evidence="1" id="KW-0732">Signal</keyword>
<organism evidence="2 3">
    <name type="scientific">Beauveria bassiana D1-5</name>
    <dbReference type="NCBI Taxonomy" id="1245745"/>
    <lineage>
        <taxon>Eukaryota</taxon>
        <taxon>Fungi</taxon>
        <taxon>Dikarya</taxon>
        <taxon>Ascomycota</taxon>
        <taxon>Pezizomycotina</taxon>
        <taxon>Sordariomycetes</taxon>
        <taxon>Hypocreomycetidae</taxon>
        <taxon>Hypocreales</taxon>
        <taxon>Cordycipitaceae</taxon>
        <taxon>Beauveria</taxon>
    </lineage>
</organism>
<dbReference type="AlphaFoldDB" id="A0A0A2VQ56"/>
<evidence type="ECO:0000313" key="2">
    <source>
        <dbReference type="EMBL" id="KGQ10031.1"/>
    </source>
</evidence>
<proteinExistence type="predicted"/>
<protein>
    <recommendedName>
        <fullName evidence="4">Granulins domain-containing protein</fullName>
    </recommendedName>
</protein>
<name>A0A0A2VQ56_BEABA</name>
<reference evidence="2 3" key="1">
    <citation type="submission" date="2012-10" db="EMBL/GenBank/DDBJ databases">
        <title>Genome sequencing and analysis of entomopathogenic fungi Beauveria bassiana D1-5.</title>
        <authorList>
            <person name="Li Q."/>
            <person name="Wang L."/>
            <person name="Zhang Z."/>
            <person name="Wang Q."/>
            <person name="Ren J."/>
            <person name="Wang M."/>
            <person name="Xu W."/>
            <person name="Wang J."/>
            <person name="Lu Y."/>
            <person name="Du Q."/>
            <person name="Sun Z."/>
        </authorList>
    </citation>
    <scope>NUCLEOTIDE SEQUENCE [LARGE SCALE GENOMIC DNA]</scope>
    <source>
        <strain evidence="2 3">D1-5</strain>
    </source>
</reference>
<feature type="chain" id="PRO_5002007102" description="Granulins domain-containing protein" evidence="1">
    <location>
        <begin position="20"/>
        <end position="108"/>
    </location>
</feature>
<comment type="caution">
    <text evidence="2">The sequence shown here is derived from an EMBL/GenBank/DDBJ whole genome shotgun (WGS) entry which is preliminary data.</text>
</comment>
<evidence type="ECO:0000313" key="3">
    <source>
        <dbReference type="Proteomes" id="UP000030106"/>
    </source>
</evidence>
<evidence type="ECO:0000256" key="1">
    <source>
        <dbReference type="SAM" id="SignalP"/>
    </source>
</evidence>
<dbReference type="HOGENOM" id="CLU_158083_0_0_1"/>
<accession>A0A0A2VQ56</accession>
<feature type="signal peptide" evidence="1">
    <location>
        <begin position="1"/>
        <end position="19"/>
    </location>
</feature>